<dbReference type="InterPro" id="IPR020846">
    <property type="entry name" value="MFS_dom"/>
</dbReference>
<gene>
    <name evidence="9" type="ORF">O1G22_42420</name>
</gene>
<evidence type="ECO:0000256" key="1">
    <source>
        <dbReference type="ARBA" id="ARBA00004651"/>
    </source>
</evidence>
<evidence type="ECO:0000256" key="5">
    <source>
        <dbReference type="ARBA" id="ARBA00022989"/>
    </source>
</evidence>
<feature type="domain" description="Major facilitator superfamily (MFS) profile" evidence="8">
    <location>
        <begin position="11"/>
        <end position="81"/>
    </location>
</feature>
<evidence type="ECO:0000256" key="7">
    <source>
        <dbReference type="SAM" id="Phobius"/>
    </source>
</evidence>
<evidence type="ECO:0000256" key="6">
    <source>
        <dbReference type="ARBA" id="ARBA00023136"/>
    </source>
</evidence>
<evidence type="ECO:0000259" key="8">
    <source>
        <dbReference type="PROSITE" id="PS50850"/>
    </source>
</evidence>
<keyword evidence="4 7" id="KW-0812">Transmembrane</keyword>
<evidence type="ECO:0000256" key="3">
    <source>
        <dbReference type="ARBA" id="ARBA00022475"/>
    </source>
</evidence>
<protein>
    <submittedName>
        <fullName evidence="9">MFS transporter</fullName>
    </submittedName>
</protein>
<proteinExistence type="predicted"/>
<evidence type="ECO:0000256" key="2">
    <source>
        <dbReference type="ARBA" id="ARBA00022448"/>
    </source>
</evidence>
<name>A0ABY7PEA3_9ACTN</name>
<keyword evidence="10" id="KW-1185">Reference proteome</keyword>
<comment type="subcellular location">
    <subcellularLocation>
        <location evidence="1">Cell membrane</location>
        <topology evidence="1">Multi-pass membrane protein</topology>
    </subcellularLocation>
</comment>
<keyword evidence="3" id="KW-1003">Cell membrane</keyword>
<feature type="transmembrane region" description="Helical" evidence="7">
    <location>
        <begin position="20"/>
        <end position="38"/>
    </location>
</feature>
<reference evidence="9 10" key="1">
    <citation type="submission" date="2022-12" db="EMBL/GenBank/DDBJ databases">
        <authorList>
            <person name="Mo P."/>
        </authorList>
    </citation>
    <scope>NUCLEOTIDE SEQUENCE [LARGE SCALE GENOMIC DNA]</scope>
    <source>
        <strain evidence="9 10">HUAS 2-6</strain>
    </source>
</reference>
<dbReference type="InterPro" id="IPR036259">
    <property type="entry name" value="MFS_trans_sf"/>
</dbReference>
<sequence>MRQAASGLPRPFRWLWTSTLISRLGSFVAPFLVLYLTAERGYSASFAGMVAALFGAGGAAASLVGGMLTDRVGRRAALLTT</sequence>
<keyword evidence="2" id="KW-0813">Transport</keyword>
<organism evidence="9 10">
    <name type="scientific">Streptomyces camelliae</name>
    <dbReference type="NCBI Taxonomy" id="3004093"/>
    <lineage>
        <taxon>Bacteria</taxon>
        <taxon>Bacillati</taxon>
        <taxon>Actinomycetota</taxon>
        <taxon>Actinomycetes</taxon>
        <taxon>Kitasatosporales</taxon>
        <taxon>Streptomycetaceae</taxon>
        <taxon>Streptomyces</taxon>
    </lineage>
</organism>
<dbReference type="PROSITE" id="PS50850">
    <property type="entry name" value="MFS"/>
    <property type="match status" value="1"/>
</dbReference>
<dbReference type="InterPro" id="IPR050171">
    <property type="entry name" value="MFS_Transporters"/>
</dbReference>
<dbReference type="EMBL" id="CP115300">
    <property type="protein sequence ID" value="WBO68964.1"/>
    <property type="molecule type" value="Genomic_DNA"/>
</dbReference>
<dbReference type="RefSeq" id="WP_270086183.1">
    <property type="nucleotide sequence ID" value="NZ_CP115300.1"/>
</dbReference>
<accession>A0ABY7PEA3</accession>
<dbReference type="PANTHER" id="PTHR23517:SF2">
    <property type="entry name" value="MULTIDRUG RESISTANCE PROTEIN MDTH"/>
    <property type="match status" value="1"/>
</dbReference>
<dbReference type="InterPro" id="IPR011701">
    <property type="entry name" value="MFS"/>
</dbReference>
<dbReference type="Gene3D" id="1.20.1250.20">
    <property type="entry name" value="MFS general substrate transporter like domains"/>
    <property type="match status" value="1"/>
</dbReference>
<feature type="transmembrane region" description="Helical" evidence="7">
    <location>
        <begin position="44"/>
        <end position="68"/>
    </location>
</feature>
<evidence type="ECO:0000313" key="10">
    <source>
        <dbReference type="Proteomes" id="UP001212326"/>
    </source>
</evidence>
<dbReference type="SUPFAM" id="SSF103473">
    <property type="entry name" value="MFS general substrate transporter"/>
    <property type="match status" value="1"/>
</dbReference>
<dbReference type="PANTHER" id="PTHR23517">
    <property type="entry name" value="RESISTANCE PROTEIN MDTM, PUTATIVE-RELATED-RELATED"/>
    <property type="match status" value="1"/>
</dbReference>
<evidence type="ECO:0000313" key="9">
    <source>
        <dbReference type="EMBL" id="WBO68964.1"/>
    </source>
</evidence>
<keyword evidence="5 7" id="KW-1133">Transmembrane helix</keyword>
<keyword evidence="6 7" id="KW-0472">Membrane</keyword>
<evidence type="ECO:0000256" key="4">
    <source>
        <dbReference type="ARBA" id="ARBA00022692"/>
    </source>
</evidence>
<dbReference type="Pfam" id="PF07690">
    <property type="entry name" value="MFS_1"/>
    <property type="match status" value="1"/>
</dbReference>
<dbReference type="Proteomes" id="UP001212326">
    <property type="component" value="Chromosome"/>
</dbReference>